<reference evidence="1 2" key="1">
    <citation type="submission" date="2024-06" db="EMBL/GenBank/DDBJ databases">
        <authorList>
            <person name="Li F."/>
        </authorList>
    </citation>
    <scope>NUCLEOTIDE SEQUENCE [LARGE SCALE GENOMIC DNA]</scope>
    <source>
        <strain evidence="1 2">GXAS 311</strain>
    </source>
</reference>
<accession>A0ABV2BY91</accession>
<name>A0ABV2BY91_9GAMM</name>
<dbReference type="PANTHER" id="PTHR32089:SF112">
    <property type="entry name" value="LYSOZYME-LIKE PROTEIN-RELATED"/>
    <property type="match status" value="1"/>
</dbReference>
<organism evidence="1 2">
    <name type="scientific">Aliikangiella maris</name>
    <dbReference type="NCBI Taxonomy" id="3162458"/>
    <lineage>
        <taxon>Bacteria</taxon>
        <taxon>Pseudomonadati</taxon>
        <taxon>Pseudomonadota</taxon>
        <taxon>Gammaproteobacteria</taxon>
        <taxon>Oceanospirillales</taxon>
        <taxon>Pleioneaceae</taxon>
        <taxon>Aliikangiella</taxon>
    </lineage>
</organism>
<dbReference type="SUPFAM" id="SSF58104">
    <property type="entry name" value="Methyl-accepting chemotaxis protein (MCP) signaling domain"/>
    <property type="match status" value="1"/>
</dbReference>
<evidence type="ECO:0000313" key="1">
    <source>
        <dbReference type="EMBL" id="MET1256885.1"/>
    </source>
</evidence>
<dbReference type="SMART" id="SM00283">
    <property type="entry name" value="MA"/>
    <property type="match status" value="1"/>
</dbReference>
<sequence length="434" mass="48659">MSNKKFDQQYQNSLDKIKNISMRRLYFTIMAPSLVVLIIGFIILINISQFTLTQITGILTLIIVIIGVSLIQIKYQIFQGLEHLFLHIQQISQSNRVNIKLRFDIKKASIFEPIFQVFNHQREEIDALLTQIYASTARLTPMANDLNDTHNAMQQKNLMQEQLGNKLNEAFAEIYQAAANLHTDLNIISEKISDTNSTAKVAFDGAKRNSDSIKQLTQKLSQASAQIEQLQKDSSQINNIIDVITSIADQTNLLALNAAIEAARAGDQGRGFAVVADEVRTLAEKTNASTQEVRDMVLRIQDGTGSVSESIEQGVSAFHETLKLSEEYSQRLEAAIASIYHINDLIEKIIVASNNQREISSHAQEEIQSIVQLNADVLGNTREQELTSEDMHKLATKLKSLLDNFSFNEAVWDDAKRIKKHSANNQASSNIDLF</sequence>
<dbReference type="InterPro" id="IPR004089">
    <property type="entry name" value="MCPsignal_dom"/>
</dbReference>
<dbReference type="Pfam" id="PF00015">
    <property type="entry name" value="MCPsignal"/>
    <property type="match status" value="1"/>
</dbReference>
<dbReference type="PANTHER" id="PTHR32089">
    <property type="entry name" value="METHYL-ACCEPTING CHEMOTAXIS PROTEIN MCPB"/>
    <property type="match status" value="1"/>
</dbReference>
<gene>
    <name evidence="1" type="ORF">ABVT43_17215</name>
</gene>
<protein>
    <submittedName>
        <fullName evidence="1">Methyl-accepting chemotaxis protein</fullName>
    </submittedName>
</protein>
<proteinExistence type="predicted"/>
<dbReference type="EMBL" id="JBEVCJ010000030">
    <property type="protein sequence ID" value="MET1256885.1"/>
    <property type="molecule type" value="Genomic_DNA"/>
</dbReference>
<comment type="caution">
    <text evidence="1">The sequence shown here is derived from an EMBL/GenBank/DDBJ whole genome shotgun (WGS) entry which is preliminary data.</text>
</comment>
<dbReference type="CDD" id="cd11386">
    <property type="entry name" value="MCP_signal"/>
    <property type="match status" value="1"/>
</dbReference>
<dbReference type="Gene3D" id="1.10.287.950">
    <property type="entry name" value="Methyl-accepting chemotaxis protein"/>
    <property type="match status" value="1"/>
</dbReference>
<evidence type="ECO:0000313" key="2">
    <source>
        <dbReference type="Proteomes" id="UP001548189"/>
    </source>
</evidence>
<keyword evidence="2" id="KW-1185">Reference proteome</keyword>
<dbReference type="Proteomes" id="UP001548189">
    <property type="component" value="Unassembled WGS sequence"/>
</dbReference>
<dbReference type="PROSITE" id="PS50111">
    <property type="entry name" value="CHEMOTAXIS_TRANSDUC_2"/>
    <property type="match status" value="1"/>
</dbReference>